<sequence length="68" mass="7815">GASQREQVGGMVREFQRGEILAKLFSHLVTTPSSPWRRLDIACSLQDWLEARRYFFPVPGFVPEGFMD</sequence>
<evidence type="ECO:0000313" key="2">
    <source>
        <dbReference type="Proteomes" id="UP001311232"/>
    </source>
</evidence>
<evidence type="ECO:0000313" key="1">
    <source>
        <dbReference type="EMBL" id="KAK5614016.1"/>
    </source>
</evidence>
<accession>A0AAV9RYA3</accession>
<protein>
    <submittedName>
        <fullName evidence="1">Uncharacterized protein</fullName>
    </submittedName>
</protein>
<keyword evidence="2" id="KW-1185">Reference proteome</keyword>
<comment type="caution">
    <text evidence="1">The sequence shown here is derived from an EMBL/GenBank/DDBJ whole genome shotgun (WGS) entry which is preliminary data.</text>
</comment>
<dbReference type="Proteomes" id="UP001311232">
    <property type="component" value="Unassembled WGS sequence"/>
</dbReference>
<dbReference type="EMBL" id="JAHHUM010001178">
    <property type="protein sequence ID" value="KAK5614016.1"/>
    <property type="molecule type" value="Genomic_DNA"/>
</dbReference>
<proteinExistence type="predicted"/>
<feature type="non-terminal residue" evidence="1">
    <location>
        <position position="1"/>
    </location>
</feature>
<reference evidence="1 2" key="1">
    <citation type="submission" date="2021-06" db="EMBL/GenBank/DDBJ databases">
        <authorList>
            <person name="Palmer J.M."/>
        </authorList>
    </citation>
    <scope>NUCLEOTIDE SEQUENCE [LARGE SCALE GENOMIC DNA]</scope>
    <source>
        <strain evidence="1 2">MEX-2019</strain>
        <tissue evidence="1">Muscle</tissue>
    </source>
</reference>
<gene>
    <name evidence="1" type="ORF">CRENBAI_012725</name>
</gene>
<dbReference type="AlphaFoldDB" id="A0AAV9RYA3"/>
<name>A0AAV9RYA3_9TELE</name>
<organism evidence="1 2">
    <name type="scientific">Crenichthys baileyi</name>
    <name type="common">White River springfish</name>
    <dbReference type="NCBI Taxonomy" id="28760"/>
    <lineage>
        <taxon>Eukaryota</taxon>
        <taxon>Metazoa</taxon>
        <taxon>Chordata</taxon>
        <taxon>Craniata</taxon>
        <taxon>Vertebrata</taxon>
        <taxon>Euteleostomi</taxon>
        <taxon>Actinopterygii</taxon>
        <taxon>Neopterygii</taxon>
        <taxon>Teleostei</taxon>
        <taxon>Neoteleostei</taxon>
        <taxon>Acanthomorphata</taxon>
        <taxon>Ovalentaria</taxon>
        <taxon>Atherinomorphae</taxon>
        <taxon>Cyprinodontiformes</taxon>
        <taxon>Goodeidae</taxon>
        <taxon>Crenichthys</taxon>
    </lineage>
</organism>